<keyword evidence="6" id="KW-0472">Membrane</keyword>
<protein>
    <recommendedName>
        <fullName evidence="9">DUF676 domain-containing protein</fullName>
    </recommendedName>
</protein>
<accession>A0A9P4R5B0</accession>
<dbReference type="InterPro" id="IPR052374">
    <property type="entry name" value="SERAC1"/>
</dbReference>
<evidence type="ECO:0000256" key="2">
    <source>
        <dbReference type="ARBA" id="ARBA00004240"/>
    </source>
</evidence>
<evidence type="ECO:0000256" key="1">
    <source>
        <dbReference type="ARBA" id="ARBA00004173"/>
    </source>
</evidence>
<dbReference type="InterPro" id="IPR029058">
    <property type="entry name" value="AB_hydrolase_fold"/>
</dbReference>
<organism evidence="7 8">
    <name type="scientific">Polyplosphaeria fusca</name>
    <dbReference type="NCBI Taxonomy" id="682080"/>
    <lineage>
        <taxon>Eukaryota</taxon>
        <taxon>Fungi</taxon>
        <taxon>Dikarya</taxon>
        <taxon>Ascomycota</taxon>
        <taxon>Pezizomycotina</taxon>
        <taxon>Dothideomycetes</taxon>
        <taxon>Pleosporomycetidae</taxon>
        <taxon>Pleosporales</taxon>
        <taxon>Tetraplosphaeriaceae</taxon>
        <taxon>Polyplosphaeria</taxon>
    </lineage>
</organism>
<evidence type="ECO:0000256" key="6">
    <source>
        <dbReference type="ARBA" id="ARBA00023136"/>
    </source>
</evidence>
<proteinExistence type="predicted"/>
<dbReference type="PANTHER" id="PTHR48182:SF2">
    <property type="entry name" value="PROTEIN SERAC1"/>
    <property type="match status" value="1"/>
</dbReference>
<evidence type="ECO:0008006" key="9">
    <source>
        <dbReference type="Google" id="ProtNLM"/>
    </source>
</evidence>
<sequence>MSHTHPPTQSLSFHGIFVILGVEDPPVEEWSVAHCRPLVNDLIGSSPAGIRIDMLVAEHSLSSETLKSWDQLLTQAKELLQLMIDFQGRPNSRGKPIIFICHSLGDVILKRLLVLAHWKDSSKGLIDALAGIVFLGTPHLRADNLPKWSNVLGILHTRMKSPSDALMNAGAAQPLVVLSSEFEDLTLQVDVLSTTELKEQNKTQLA</sequence>
<dbReference type="Proteomes" id="UP000799444">
    <property type="component" value="Unassembled WGS sequence"/>
</dbReference>
<dbReference type="AlphaFoldDB" id="A0A9P4R5B0"/>
<evidence type="ECO:0000256" key="3">
    <source>
        <dbReference type="ARBA" id="ARBA00004370"/>
    </source>
</evidence>
<comment type="caution">
    <text evidence="7">The sequence shown here is derived from an EMBL/GenBank/DDBJ whole genome shotgun (WGS) entry which is preliminary data.</text>
</comment>
<evidence type="ECO:0000313" key="7">
    <source>
        <dbReference type="EMBL" id="KAF2737093.1"/>
    </source>
</evidence>
<dbReference type="SUPFAM" id="SSF53474">
    <property type="entry name" value="alpha/beta-Hydrolases"/>
    <property type="match status" value="1"/>
</dbReference>
<evidence type="ECO:0000313" key="8">
    <source>
        <dbReference type="Proteomes" id="UP000799444"/>
    </source>
</evidence>
<dbReference type="OrthoDB" id="427518at2759"/>
<dbReference type="GO" id="GO:0005783">
    <property type="term" value="C:endoplasmic reticulum"/>
    <property type="evidence" value="ECO:0007669"/>
    <property type="project" value="UniProtKB-SubCell"/>
</dbReference>
<evidence type="ECO:0000256" key="4">
    <source>
        <dbReference type="ARBA" id="ARBA00022824"/>
    </source>
</evidence>
<name>A0A9P4R5B0_9PLEO</name>
<dbReference type="GO" id="GO:0016020">
    <property type="term" value="C:membrane"/>
    <property type="evidence" value="ECO:0007669"/>
    <property type="project" value="UniProtKB-SubCell"/>
</dbReference>
<keyword evidence="8" id="KW-1185">Reference proteome</keyword>
<keyword evidence="5" id="KW-0496">Mitochondrion</keyword>
<comment type="subcellular location">
    <subcellularLocation>
        <location evidence="2">Endoplasmic reticulum</location>
    </subcellularLocation>
    <subcellularLocation>
        <location evidence="3">Membrane</location>
    </subcellularLocation>
    <subcellularLocation>
        <location evidence="1">Mitochondrion</location>
    </subcellularLocation>
</comment>
<dbReference type="EMBL" id="ML996119">
    <property type="protein sequence ID" value="KAF2737093.1"/>
    <property type="molecule type" value="Genomic_DNA"/>
</dbReference>
<dbReference type="GO" id="GO:0005739">
    <property type="term" value="C:mitochondrion"/>
    <property type="evidence" value="ECO:0007669"/>
    <property type="project" value="UniProtKB-SubCell"/>
</dbReference>
<gene>
    <name evidence="7" type="ORF">EJ04DRAFT_136026</name>
</gene>
<reference evidence="7" key="1">
    <citation type="journal article" date="2020" name="Stud. Mycol.">
        <title>101 Dothideomycetes genomes: a test case for predicting lifestyles and emergence of pathogens.</title>
        <authorList>
            <person name="Haridas S."/>
            <person name="Albert R."/>
            <person name="Binder M."/>
            <person name="Bloem J."/>
            <person name="Labutti K."/>
            <person name="Salamov A."/>
            <person name="Andreopoulos B."/>
            <person name="Baker S."/>
            <person name="Barry K."/>
            <person name="Bills G."/>
            <person name="Bluhm B."/>
            <person name="Cannon C."/>
            <person name="Castanera R."/>
            <person name="Culley D."/>
            <person name="Daum C."/>
            <person name="Ezra D."/>
            <person name="Gonzalez J."/>
            <person name="Henrissat B."/>
            <person name="Kuo A."/>
            <person name="Liang C."/>
            <person name="Lipzen A."/>
            <person name="Lutzoni F."/>
            <person name="Magnuson J."/>
            <person name="Mondo S."/>
            <person name="Nolan M."/>
            <person name="Ohm R."/>
            <person name="Pangilinan J."/>
            <person name="Park H.-J."/>
            <person name="Ramirez L."/>
            <person name="Alfaro M."/>
            <person name="Sun H."/>
            <person name="Tritt A."/>
            <person name="Yoshinaga Y."/>
            <person name="Zwiers L.-H."/>
            <person name="Turgeon B."/>
            <person name="Goodwin S."/>
            <person name="Spatafora J."/>
            <person name="Crous P."/>
            <person name="Grigoriev I."/>
        </authorList>
    </citation>
    <scope>NUCLEOTIDE SEQUENCE</scope>
    <source>
        <strain evidence="7">CBS 125425</strain>
    </source>
</reference>
<keyword evidence="4" id="KW-0256">Endoplasmic reticulum</keyword>
<dbReference type="PANTHER" id="PTHR48182">
    <property type="entry name" value="PROTEIN SERAC1"/>
    <property type="match status" value="1"/>
</dbReference>
<evidence type="ECO:0000256" key="5">
    <source>
        <dbReference type="ARBA" id="ARBA00023128"/>
    </source>
</evidence>